<feature type="repeat" description="Solcar" evidence="8">
    <location>
        <begin position="176"/>
        <end position="264"/>
    </location>
</feature>
<evidence type="ECO:0000256" key="7">
    <source>
        <dbReference type="ARBA" id="ARBA00023136"/>
    </source>
</evidence>
<evidence type="ECO:0000256" key="8">
    <source>
        <dbReference type="PROSITE-ProRule" id="PRU00282"/>
    </source>
</evidence>
<evidence type="ECO:0000256" key="3">
    <source>
        <dbReference type="ARBA" id="ARBA00022448"/>
    </source>
</evidence>
<keyword evidence="7 8" id="KW-0472">Membrane</keyword>
<dbReference type="GO" id="GO:0016020">
    <property type="term" value="C:membrane"/>
    <property type="evidence" value="ECO:0007669"/>
    <property type="project" value="UniProtKB-SubCell"/>
</dbReference>
<evidence type="ECO:0008006" key="11">
    <source>
        <dbReference type="Google" id="ProtNLM"/>
    </source>
</evidence>
<keyword evidence="6" id="KW-1133">Transmembrane helix</keyword>
<dbReference type="EMBL" id="CDMZ01003546">
    <property type="protein sequence ID" value="CEM46755.1"/>
    <property type="molecule type" value="Genomic_DNA"/>
</dbReference>
<dbReference type="Pfam" id="PF00153">
    <property type="entry name" value="Mito_carr"/>
    <property type="match status" value="3"/>
</dbReference>
<sequence>MDPHLKYLLAGGLAGVTVDLTIFPLDTIKTRLQLGPDHVKYKNKSLYKGVVSALLGSFPSAAVFWGAYSRVGTALEDTGLPAPIRHMTAASVGEVCGCIVRVPFEVVKQQMQAGLGNSLRETVKSVWKARGLAGFYAGYSATVLREIPFDALEFCLWEEMKTQAAGSSSREAKEKLSPLFSACCGCVAGAIAAAATTPLDVAKTRIMTAVGPEVAKYPNMRTTLLTVAREEGIHKLFAGWVPRIAWISLGGFIFFGSEEFYRQKLP</sequence>
<dbReference type="Gene3D" id="1.50.40.10">
    <property type="entry name" value="Mitochondrial carrier domain"/>
    <property type="match status" value="1"/>
</dbReference>
<dbReference type="VEuPathDB" id="CryptoDB:Cvel_8026"/>
<organism evidence="10">
    <name type="scientific">Chromera velia CCMP2878</name>
    <dbReference type="NCBI Taxonomy" id="1169474"/>
    <lineage>
        <taxon>Eukaryota</taxon>
        <taxon>Sar</taxon>
        <taxon>Alveolata</taxon>
        <taxon>Colpodellida</taxon>
        <taxon>Chromeraceae</taxon>
        <taxon>Chromera</taxon>
    </lineage>
</organism>
<accession>A0A0G4HR27</accession>
<evidence type="ECO:0000256" key="9">
    <source>
        <dbReference type="RuleBase" id="RU000488"/>
    </source>
</evidence>
<feature type="repeat" description="Solcar" evidence="8">
    <location>
        <begin position="2"/>
        <end position="74"/>
    </location>
</feature>
<evidence type="ECO:0000256" key="2">
    <source>
        <dbReference type="ARBA" id="ARBA00006375"/>
    </source>
</evidence>
<protein>
    <recommendedName>
        <fullName evidence="11">Mitochondrial carrier protein</fullName>
    </recommendedName>
</protein>
<dbReference type="PhylomeDB" id="A0A0G4HR27"/>
<dbReference type="InterPro" id="IPR023395">
    <property type="entry name" value="MCP_dom_sf"/>
</dbReference>
<dbReference type="PROSITE" id="PS50920">
    <property type="entry name" value="SOLCAR"/>
    <property type="match status" value="3"/>
</dbReference>
<keyword evidence="5" id="KW-0677">Repeat</keyword>
<dbReference type="PANTHER" id="PTHR45667">
    <property type="entry name" value="S-ADENOSYLMETHIONINE MITOCHONDRIAL CARRIER PROTEIN"/>
    <property type="match status" value="1"/>
</dbReference>
<evidence type="ECO:0000256" key="4">
    <source>
        <dbReference type="ARBA" id="ARBA00022692"/>
    </source>
</evidence>
<keyword evidence="4 8" id="KW-0812">Transmembrane</keyword>
<evidence type="ECO:0000313" key="10">
    <source>
        <dbReference type="EMBL" id="CEM46755.1"/>
    </source>
</evidence>
<name>A0A0G4HR27_9ALVE</name>
<evidence type="ECO:0000256" key="5">
    <source>
        <dbReference type="ARBA" id="ARBA00022737"/>
    </source>
</evidence>
<proteinExistence type="inferred from homology"/>
<dbReference type="InterPro" id="IPR018108">
    <property type="entry name" value="MCP_transmembrane"/>
</dbReference>
<comment type="similarity">
    <text evidence="2 9">Belongs to the mitochondrial carrier (TC 2.A.29) family.</text>
</comment>
<gene>
    <name evidence="10" type="ORF">Cvel_8026</name>
</gene>
<keyword evidence="3 9" id="KW-0813">Transport</keyword>
<comment type="subcellular location">
    <subcellularLocation>
        <location evidence="1">Membrane</location>
        <topology evidence="1">Multi-pass membrane protein</topology>
    </subcellularLocation>
</comment>
<evidence type="ECO:0000256" key="6">
    <source>
        <dbReference type="ARBA" id="ARBA00022989"/>
    </source>
</evidence>
<reference evidence="10" key="1">
    <citation type="submission" date="2014-11" db="EMBL/GenBank/DDBJ databases">
        <authorList>
            <person name="Otto D Thomas"/>
            <person name="Naeem Raeece"/>
        </authorList>
    </citation>
    <scope>NUCLEOTIDE SEQUENCE</scope>
</reference>
<evidence type="ECO:0000256" key="1">
    <source>
        <dbReference type="ARBA" id="ARBA00004141"/>
    </source>
</evidence>
<dbReference type="AlphaFoldDB" id="A0A0G4HR27"/>
<feature type="repeat" description="Solcar" evidence="8">
    <location>
        <begin position="81"/>
        <end position="163"/>
    </location>
</feature>
<dbReference type="SUPFAM" id="SSF103506">
    <property type="entry name" value="Mitochondrial carrier"/>
    <property type="match status" value="1"/>
</dbReference>